<feature type="binding site" evidence="4 6">
    <location>
        <position position="110"/>
    </location>
    <ligand>
        <name>substrate</name>
    </ligand>
</feature>
<comment type="catalytic activity">
    <reaction evidence="4 7">
        <text>uridine(38/39/40) in tRNA = pseudouridine(38/39/40) in tRNA</text>
        <dbReference type="Rhea" id="RHEA:22376"/>
        <dbReference type="Rhea" id="RHEA-COMP:10085"/>
        <dbReference type="Rhea" id="RHEA-COMP:10087"/>
        <dbReference type="ChEBI" id="CHEBI:65314"/>
        <dbReference type="ChEBI" id="CHEBI:65315"/>
        <dbReference type="EC" id="5.4.99.12"/>
    </reaction>
</comment>
<comment type="function">
    <text evidence="4">Formation of pseudouridine at positions 38, 39 and 40 in the anticodon stem and loop of transfer RNAs.</text>
</comment>
<comment type="caution">
    <text evidence="4">Lacks conserved residue(s) required for the propagation of feature annotation.</text>
</comment>
<dbReference type="GO" id="GO:0031119">
    <property type="term" value="P:tRNA pseudouridine synthesis"/>
    <property type="evidence" value="ECO:0007669"/>
    <property type="project" value="UniProtKB-UniRule"/>
</dbReference>
<evidence type="ECO:0000313" key="10">
    <source>
        <dbReference type="Proteomes" id="UP000190140"/>
    </source>
</evidence>
<dbReference type="STRING" id="29349.CLOTH_18250"/>
<protein>
    <recommendedName>
        <fullName evidence="4">tRNA pseudouridine synthase A</fullName>
        <ecNumber evidence="4">5.4.99.12</ecNumber>
    </recommendedName>
    <alternativeName>
        <fullName evidence="4">tRNA pseudouridine(38-40) synthase</fullName>
    </alternativeName>
    <alternativeName>
        <fullName evidence="4">tRNA pseudouridylate synthase I</fullName>
    </alternativeName>
    <alternativeName>
        <fullName evidence="4">tRNA-uridine isomerase I</fullName>
    </alternativeName>
</protein>
<sequence>MRNIKLTIEYEGTNYAGWQRQKNGISIQEVIENAILKVTGEIVNLTSSGRTDSGVHALGQVANFTTSSAIPAEKFAGAINSKLPEDICIISSQEVCMDFHSRYSAKKKVYRYVILNSRYKRPIYRNFSYNINYDLDMGKVKDQAKQLIGTHDFVGFMSSGSSVKTTVRTIYDISIKEEEDLIIIEVEGNGFLYNMVRIIAGTLIDIGRGRIKEDLKTIIESKDRNRAGHTAPAKGLFLKKVYY</sequence>
<dbReference type="FunFam" id="3.30.70.580:FF:000001">
    <property type="entry name" value="tRNA pseudouridine synthase A"/>
    <property type="match status" value="1"/>
</dbReference>
<evidence type="ECO:0000256" key="6">
    <source>
        <dbReference type="PIRSR" id="PIRSR001430-2"/>
    </source>
</evidence>
<dbReference type="PIRSF" id="PIRSF001430">
    <property type="entry name" value="tRNA_psdUrid_synth"/>
    <property type="match status" value="1"/>
</dbReference>
<dbReference type="Pfam" id="PF01416">
    <property type="entry name" value="PseudoU_synth_1"/>
    <property type="match status" value="2"/>
</dbReference>
<dbReference type="InterPro" id="IPR020103">
    <property type="entry name" value="PsdUridine_synth_cat_dom_sf"/>
</dbReference>
<dbReference type="InterPro" id="IPR020097">
    <property type="entry name" value="PsdUridine_synth_TruA_a/b_dom"/>
</dbReference>
<comment type="subunit">
    <text evidence="4">Homodimer.</text>
</comment>
<dbReference type="Gene3D" id="3.30.70.580">
    <property type="entry name" value="Pseudouridine synthase I, catalytic domain, N-terminal subdomain"/>
    <property type="match status" value="1"/>
</dbReference>
<reference evidence="9 10" key="1">
    <citation type="submission" date="2017-03" db="EMBL/GenBank/DDBJ databases">
        <title>Genome sequence of Clostridium thermoalcaliphilum DSM 7309.</title>
        <authorList>
            <person name="Poehlein A."/>
            <person name="Daniel R."/>
        </authorList>
    </citation>
    <scope>NUCLEOTIDE SEQUENCE [LARGE SCALE GENOMIC DNA]</scope>
    <source>
        <strain evidence="9 10">DSM 7309</strain>
    </source>
</reference>
<name>A0A1V4I4F1_9FIRM</name>
<evidence type="ECO:0000256" key="1">
    <source>
        <dbReference type="ARBA" id="ARBA00009375"/>
    </source>
</evidence>
<dbReference type="OrthoDB" id="9811823at2"/>
<dbReference type="CDD" id="cd02570">
    <property type="entry name" value="PseudoU_synth_EcTruA"/>
    <property type="match status" value="1"/>
</dbReference>
<dbReference type="Proteomes" id="UP000190140">
    <property type="component" value="Unassembled WGS sequence"/>
</dbReference>
<keyword evidence="3 4" id="KW-0413">Isomerase</keyword>
<dbReference type="PANTHER" id="PTHR11142:SF0">
    <property type="entry name" value="TRNA PSEUDOURIDINE SYNTHASE-LIKE 1"/>
    <property type="match status" value="1"/>
</dbReference>
<feature type="active site" description="Nucleophile" evidence="4 5">
    <location>
        <position position="52"/>
    </location>
</feature>
<dbReference type="Gene3D" id="3.30.70.660">
    <property type="entry name" value="Pseudouridine synthase I, catalytic domain, C-terminal subdomain"/>
    <property type="match status" value="1"/>
</dbReference>
<dbReference type="RefSeq" id="WP_079413302.1">
    <property type="nucleotide sequence ID" value="NZ_MZGW01000010.1"/>
</dbReference>
<gene>
    <name evidence="9" type="primary">truA_2</name>
    <name evidence="4" type="synonym">truA</name>
    <name evidence="9" type="ORF">CLOTH_18250</name>
</gene>
<dbReference type="GO" id="GO:0160147">
    <property type="term" value="F:tRNA pseudouridine(38-40) synthase activity"/>
    <property type="evidence" value="ECO:0007669"/>
    <property type="project" value="UniProtKB-EC"/>
</dbReference>
<dbReference type="EC" id="5.4.99.12" evidence="4"/>
<comment type="caution">
    <text evidence="9">The sequence shown here is derived from an EMBL/GenBank/DDBJ whole genome shotgun (WGS) entry which is preliminary data.</text>
</comment>
<evidence type="ECO:0000256" key="7">
    <source>
        <dbReference type="RuleBase" id="RU003792"/>
    </source>
</evidence>
<proteinExistence type="inferred from homology"/>
<dbReference type="NCBIfam" id="TIGR00071">
    <property type="entry name" value="hisT_truA"/>
    <property type="match status" value="1"/>
</dbReference>
<evidence type="ECO:0000256" key="3">
    <source>
        <dbReference type="ARBA" id="ARBA00023235"/>
    </source>
</evidence>
<dbReference type="AlphaFoldDB" id="A0A1V4I4F1"/>
<comment type="similarity">
    <text evidence="1 4 7">Belongs to the tRNA pseudouridine synthase TruA family.</text>
</comment>
<evidence type="ECO:0000256" key="5">
    <source>
        <dbReference type="PIRSR" id="PIRSR001430-1"/>
    </source>
</evidence>
<evidence type="ECO:0000256" key="4">
    <source>
        <dbReference type="HAMAP-Rule" id="MF_00171"/>
    </source>
</evidence>
<evidence type="ECO:0000256" key="2">
    <source>
        <dbReference type="ARBA" id="ARBA00022694"/>
    </source>
</evidence>
<dbReference type="InterPro" id="IPR001406">
    <property type="entry name" value="PsdUridine_synth_TruA"/>
</dbReference>
<feature type="domain" description="Pseudouridine synthase I TruA alpha/beta" evidence="8">
    <location>
        <begin position="144"/>
        <end position="243"/>
    </location>
</feature>
<dbReference type="InterPro" id="IPR020095">
    <property type="entry name" value="PsdUridine_synth_TruA_C"/>
</dbReference>
<organism evidence="9 10">
    <name type="scientific">Alkalithermobacter paradoxus</name>
    <dbReference type="NCBI Taxonomy" id="29349"/>
    <lineage>
        <taxon>Bacteria</taxon>
        <taxon>Bacillati</taxon>
        <taxon>Bacillota</taxon>
        <taxon>Clostridia</taxon>
        <taxon>Peptostreptococcales</taxon>
        <taxon>Tepidibacteraceae</taxon>
        <taxon>Alkalithermobacter</taxon>
    </lineage>
</organism>
<dbReference type="PANTHER" id="PTHR11142">
    <property type="entry name" value="PSEUDOURIDYLATE SYNTHASE"/>
    <property type="match status" value="1"/>
</dbReference>
<dbReference type="GO" id="GO:0003723">
    <property type="term" value="F:RNA binding"/>
    <property type="evidence" value="ECO:0007669"/>
    <property type="project" value="InterPro"/>
</dbReference>
<keyword evidence="2 4" id="KW-0819">tRNA processing</keyword>
<dbReference type="SUPFAM" id="SSF55120">
    <property type="entry name" value="Pseudouridine synthase"/>
    <property type="match status" value="1"/>
</dbReference>
<keyword evidence="10" id="KW-1185">Reference proteome</keyword>
<dbReference type="HAMAP" id="MF_00171">
    <property type="entry name" value="TruA"/>
    <property type="match status" value="1"/>
</dbReference>
<evidence type="ECO:0000259" key="8">
    <source>
        <dbReference type="Pfam" id="PF01416"/>
    </source>
</evidence>
<feature type="domain" description="Pseudouridine synthase I TruA alpha/beta" evidence="8">
    <location>
        <begin position="8"/>
        <end position="104"/>
    </location>
</feature>
<accession>A0A1V4I4F1</accession>
<dbReference type="EMBL" id="MZGW01000010">
    <property type="protein sequence ID" value="OPJ54861.1"/>
    <property type="molecule type" value="Genomic_DNA"/>
</dbReference>
<evidence type="ECO:0000313" key="9">
    <source>
        <dbReference type="EMBL" id="OPJ54861.1"/>
    </source>
</evidence>
<dbReference type="InterPro" id="IPR020094">
    <property type="entry name" value="TruA/RsuA/RluB/E/F_N"/>
</dbReference>